<dbReference type="AlphaFoldDB" id="A0AAV5DRJ7"/>
<reference evidence="2" key="1">
    <citation type="journal article" date="2018" name="DNA Res.">
        <title>Multiple hybrid de novo genome assembly of finger millet, an orphan allotetraploid crop.</title>
        <authorList>
            <person name="Hatakeyama M."/>
            <person name="Aluri S."/>
            <person name="Balachadran M.T."/>
            <person name="Sivarajan S.R."/>
            <person name="Patrignani A."/>
            <person name="Gruter S."/>
            <person name="Poveda L."/>
            <person name="Shimizu-Inatsugi R."/>
            <person name="Baeten J."/>
            <person name="Francoijs K.J."/>
            <person name="Nataraja K.N."/>
            <person name="Reddy Y.A.N."/>
            <person name="Phadnis S."/>
            <person name="Ravikumar R.L."/>
            <person name="Schlapbach R."/>
            <person name="Sreeman S.M."/>
            <person name="Shimizu K.K."/>
        </authorList>
    </citation>
    <scope>NUCLEOTIDE SEQUENCE</scope>
</reference>
<dbReference type="Proteomes" id="UP001054889">
    <property type="component" value="Unassembled WGS sequence"/>
</dbReference>
<name>A0AAV5DRJ7_ELECO</name>
<keyword evidence="3" id="KW-1185">Reference proteome</keyword>
<protein>
    <submittedName>
        <fullName evidence="2">Uncharacterized protein</fullName>
    </submittedName>
</protein>
<proteinExistence type="predicted"/>
<evidence type="ECO:0000313" key="3">
    <source>
        <dbReference type="Proteomes" id="UP001054889"/>
    </source>
</evidence>
<evidence type="ECO:0000256" key="1">
    <source>
        <dbReference type="SAM" id="MobiDB-lite"/>
    </source>
</evidence>
<dbReference type="EMBL" id="BQKI01000029">
    <property type="protein sequence ID" value="GJN12991.1"/>
    <property type="molecule type" value="Genomic_DNA"/>
</dbReference>
<organism evidence="2 3">
    <name type="scientific">Eleusine coracana subsp. coracana</name>
    <dbReference type="NCBI Taxonomy" id="191504"/>
    <lineage>
        <taxon>Eukaryota</taxon>
        <taxon>Viridiplantae</taxon>
        <taxon>Streptophyta</taxon>
        <taxon>Embryophyta</taxon>
        <taxon>Tracheophyta</taxon>
        <taxon>Spermatophyta</taxon>
        <taxon>Magnoliopsida</taxon>
        <taxon>Liliopsida</taxon>
        <taxon>Poales</taxon>
        <taxon>Poaceae</taxon>
        <taxon>PACMAD clade</taxon>
        <taxon>Chloridoideae</taxon>
        <taxon>Cynodonteae</taxon>
        <taxon>Eleusininae</taxon>
        <taxon>Eleusine</taxon>
    </lineage>
</organism>
<accession>A0AAV5DRJ7</accession>
<comment type="caution">
    <text evidence="2">The sequence shown here is derived from an EMBL/GenBank/DDBJ whole genome shotgun (WGS) entry which is preliminary data.</text>
</comment>
<reference evidence="2" key="2">
    <citation type="submission" date="2021-12" db="EMBL/GenBank/DDBJ databases">
        <title>Resequencing data analysis of finger millet.</title>
        <authorList>
            <person name="Hatakeyama M."/>
            <person name="Aluri S."/>
            <person name="Balachadran M.T."/>
            <person name="Sivarajan S.R."/>
            <person name="Poveda L."/>
            <person name="Shimizu-Inatsugi R."/>
            <person name="Schlapbach R."/>
            <person name="Sreeman S.M."/>
            <person name="Shimizu K.K."/>
        </authorList>
    </citation>
    <scope>NUCLEOTIDE SEQUENCE</scope>
</reference>
<sequence>MRSSPLASPDAAPLTSSLHAVPAHPSSLSSRATRDRSARRFGFSSRRPLAEVLSLQHQHHSACGTDARRQLPLSAMLGNSGGCRLIASTGFGSQVVPTSMRRRMPPHRPPRSCCRLRRLSRTGSWPSPSPSSARLASTAALLSRPCRPWHRAVLLGVYFSFS</sequence>
<gene>
    <name evidence="2" type="primary">ga31322</name>
    <name evidence="2" type="ORF">PR202_ga31322</name>
</gene>
<feature type="region of interest" description="Disordered" evidence="1">
    <location>
        <begin position="1"/>
        <end position="39"/>
    </location>
</feature>
<evidence type="ECO:0000313" key="2">
    <source>
        <dbReference type="EMBL" id="GJN12991.1"/>
    </source>
</evidence>